<dbReference type="Pfam" id="PF00646">
    <property type="entry name" value="F-box"/>
    <property type="match status" value="1"/>
</dbReference>
<dbReference type="InterPro" id="IPR032675">
    <property type="entry name" value="LRR_dom_sf"/>
</dbReference>
<dbReference type="InterPro" id="IPR006553">
    <property type="entry name" value="Leu-rich_rpt_Cys-con_subtyp"/>
</dbReference>
<dbReference type="Pfam" id="PF25372">
    <property type="entry name" value="DUF7885"/>
    <property type="match status" value="1"/>
</dbReference>
<gene>
    <name evidence="4" type="ORF">CQW23_18353</name>
</gene>
<dbReference type="InterPro" id="IPR001810">
    <property type="entry name" value="F-box_dom"/>
</dbReference>
<evidence type="ECO:0000259" key="2">
    <source>
        <dbReference type="Pfam" id="PF00646"/>
    </source>
</evidence>
<name>A0A2G2WGE7_CAPBA</name>
<reference evidence="5" key="2">
    <citation type="journal article" date="2017" name="J. Anim. Genet.">
        <title>Multiple reference genome sequences of hot pepper reveal the massive evolution of plant disease resistance genes by retroduplication.</title>
        <authorList>
            <person name="Kim S."/>
            <person name="Park J."/>
            <person name="Yeom S.-I."/>
            <person name="Kim Y.-M."/>
            <person name="Seo E."/>
            <person name="Kim K.-T."/>
            <person name="Kim M.-S."/>
            <person name="Lee J.M."/>
            <person name="Cheong K."/>
            <person name="Shin H.-S."/>
            <person name="Kim S.-B."/>
            <person name="Han K."/>
            <person name="Lee J."/>
            <person name="Park M."/>
            <person name="Lee H.-A."/>
            <person name="Lee H.-Y."/>
            <person name="Lee Y."/>
            <person name="Oh S."/>
            <person name="Lee J.H."/>
            <person name="Choi E."/>
            <person name="Choi E."/>
            <person name="Lee S.E."/>
            <person name="Jeon J."/>
            <person name="Kim H."/>
            <person name="Choi G."/>
            <person name="Song H."/>
            <person name="Lee J."/>
            <person name="Lee S.-C."/>
            <person name="Kwon J.-K."/>
            <person name="Lee H.-Y."/>
            <person name="Koo N."/>
            <person name="Hong Y."/>
            <person name="Kim R.W."/>
            <person name="Kang W.-H."/>
            <person name="Huh J.H."/>
            <person name="Kang B.-C."/>
            <person name="Yang T.-J."/>
            <person name="Lee Y.-H."/>
            <person name="Bennetzen J.L."/>
            <person name="Choi D."/>
        </authorList>
    </citation>
    <scope>NUCLEOTIDE SEQUENCE [LARGE SCALE GENOMIC DNA]</scope>
    <source>
        <strain evidence="5">cv. PBC81</strain>
    </source>
</reference>
<dbReference type="SUPFAM" id="SSF52047">
    <property type="entry name" value="RNI-like"/>
    <property type="match status" value="1"/>
</dbReference>
<evidence type="ECO:0000313" key="5">
    <source>
        <dbReference type="Proteomes" id="UP000224567"/>
    </source>
</evidence>
<accession>A0A2G2WGE7</accession>
<dbReference type="AlphaFoldDB" id="A0A2G2WGE7"/>
<evidence type="ECO:0000313" key="4">
    <source>
        <dbReference type="EMBL" id="PHT44328.1"/>
    </source>
</evidence>
<proteinExistence type="predicted"/>
<sequence>MDETAKRHRTGGKVGGGSNGEKGGGSSNGDFEQSMGRFTDHIIIDVLEKMDLTSICTAACVSPTFNFVFAYRLPFVSSSDLSLWIRSCERVIDKGIKSLFHADRKICKMLSVLDVGYMPKITNAAIFTITSAANALTDLSIGFCDEVTDAAVQMLMDRPNHNSSQL</sequence>
<keyword evidence="5" id="KW-1185">Reference proteome</keyword>
<reference evidence="4 5" key="1">
    <citation type="journal article" date="2017" name="Genome Biol.">
        <title>New reference genome sequences of hot pepper reveal the massive evolution of plant disease-resistance genes by retroduplication.</title>
        <authorList>
            <person name="Kim S."/>
            <person name="Park J."/>
            <person name="Yeom S.I."/>
            <person name="Kim Y.M."/>
            <person name="Seo E."/>
            <person name="Kim K.T."/>
            <person name="Kim M.S."/>
            <person name="Lee J.M."/>
            <person name="Cheong K."/>
            <person name="Shin H.S."/>
            <person name="Kim S.B."/>
            <person name="Han K."/>
            <person name="Lee J."/>
            <person name="Park M."/>
            <person name="Lee H.A."/>
            <person name="Lee H.Y."/>
            <person name="Lee Y."/>
            <person name="Oh S."/>
            <person name="Lee J.H."/>
            <person name="Choi E."/>
            <person name="Choi E."/>
            <person name="Lee S.E."/>
            <person name="Jeon J."/>
            <person name="Kim H."/>
            <person name="Choi G."/>
            <person name="Song H."/>
            <person name="Lee J."/>
            <person name="Lee S.C."/>
            <person name="Kwon J.K."/>
            <person name="Lee H.Y."/>
            <person name="Koo N."/>
            <person name="Hong Y."/>
            <person name="Kim R.W."/>
            <person name="Kang W.H."/>
            <person name="Huh J.H."/>
            <person name="Kang B.C."/>
            <person name="Yang T.J."/>
            <person name="Lee Y.H."/>
            <person name="Bennetzen J.L."/>
            <person name="Choi D."/>
        </authorList>
    </citation>
    <scope>NUCLEOTIDE SEQUENCE [LARGE SCALE GENOMIC DNA]</scope>
    <source>
        <strain evidence="5">cv. PBC81</strain>
    </source>
</reference>
<feature type="region of interest" description="Disordered" evidence="1">
    <location>
        <begin position="1"/>
        <end position="33"/>
    </location>
</feature>
<dbReference type="InterPro" id="IPR057207">
    <property type="entry name" value="FBXL15_LRR"/>
</dbReference>
<feature type="compositionally biased region" description="Basic residues" evidence="1">
    <location>
        <begin position="1"/>
        <end position="11"/>
    </location>
</feature>
<dbReference type="Gene3D" id="3.80.10.10">
    <property type="entry name" value="Ribonuclease Inhibitor"/>
    <property type="match status" value="1"/>
</dbReference>
<evidence type="ECO:0000259" key="3">
    <source>
        <dbReference type="Pfam" id="PF25372"/>
    </source>
</evidence>
<dbReference type="OrthoDB" id="421226at2759"/>
<dbReference type="SMART" id="SM00367">
    <property type="entry name" value="LRR_CC"/>
    <property type="match status" value="2"/>
</dbReference>
<organism evidence="4 5">
    <name type="scientific">Capsicum baccatum</name>
    <name type="common">Peruvian pepper</name>
    <dbReference type="NCBI Taxonomy" id="33114"/>
    <lineage>
        <taxon>Eukaryota</taxon>
        <taxon>Viridiplantae</taxon>
        <taxon>Streptophyta</taxon>
        <taxon>Embryophyta</taxon>
        <taxon>Tracheophyta</taxon>
        <taxon>Spermatophyta</taxon>
        <taxon>Magnoliopsida</taxon>
        <taxon>eudicotyledons</taxon>
        <taxon>Gunneridae</taxon>
        <taxon>Pentapetalae</taxon>
        <taxon>asterids</taxon>
        <taxon>lamiids</taxon>
        <taxon>Solanales</taxon>
        <taxon>Solanaceae</taxon>
        <taxon>Solanoideae</taxon>
        <taxon>Capsiceae</taxon>
        <taxon>Capsicum</taxon>
    </lineage>
</organism>
<feature type="domain" description="F-box" evidence="2">
    <location>
        <begin position="40"/>
        <end position="68"/>
    </location>
</feature>
<evidence type="ECO:0000256" key="1">
    <source>
        <dbReference type="SAM" id="MobiDB-lite"/>
    </source>
</evidence>
<feature type="compositionally biased region" description="Gly residues" evidence="1">
    <location>
        <begin position="12"/>
        <end position="27"/>
    </location>
</feature>
<feature type="domain" description="F-box/LRR-repeat protein 15-like leucin rich repeat" evidence="3">
    <location>
        <begin position="82"/>
        <end position="158"/>
    </location>
</feature>
<dbReference type="EMBL" id="MLFT02000007">
    <property type="protein sequence ID" value="PHT44328.1"/>
    <property type="molecule type" value="Genomic_DNA"/>
</dbReference>
<protein>
    <submittedName>
        <fullName evidence="4">Uncharacterized protein</fullName>
    </submittedName>
</protein>
<dbReference type="Proteomes" id="UP000224567">
    <property type="component" value="Unassembled WGS sequence"/>
</dbReference>
<comment type="caution">
    <text evidence="4">The sequence shown here is derived from an EMBL/GenBank/DDBJ whole genome shotgun (WGS) entry which is preliminary data.</text>
</comment>